<keyword evidence="3" id="KW-1185">Reference proteome</keyword>
<dbReference type="EMBL" id="BNCO01000056">
    <property type="protein sequence ID" value="GIL63190.1"/>
    <property type="molecule type" value="Genomic_DNA"/>
</dbReference>
<evidence type="ECO:0000256" key="1">
    <source>
        <dbReference type="SAM" id="MobiDB-lite"/>
    </source>
</evidence>
<organism evidence="2 3">
    <name type="scientific">Volvox africanus</name>
    <dbReference type="NCBI Taxonomy" id="51714"/>
    <lineage>
        <taxon>Eukaryota</taxon>
        <taxon>Viridiplantae</taxon>
        <taxon>Chlorophyta</taxon>
        <taxon>core chlorophytes</taxon>
        <taxon>Chlorophyceae</taxon>
        <taxon>CS clade</taxon>
        <taxon>Chlamydomonadales</taxon>
        <taxon>Volvocaceae</taxon>
        <taxon>Volvox</taxon>
    </lineage>
</organism>
<feature type="non-terminal residue" evidence="2">
    <location>
        <position position="111"/>
    </location>
</feature>
<proteinExistence type="predicted"/>
<dbReference type="AlphaFoldDB" id="A0A8J4F7A7"/>
<gene>
    <name evidence="2" type="ORF">Vafri_17205</name>
</gene>
<feature type="compositionally biased region" description="Basic and acidic residues" evidence="1">
    <location>
        <begin position="92"/>
        <end position="105"/>
    </location>
</feature>
<evidence type="ECO:0000313" key="2">
    <source>
        <dbReference type="EMBL" id="GIL63190.1"/>
    </source>
</evidence>
<accession>A0A8J4F7A7</accession>
<feature type="region of interest" description="Disordered" evidence="1">
    <location>
        <begin position="72"/>
        <end position="111"/>
    </location>
</feature>
<reference evidence="2" key="1">
    <citation type="journal article" date="2021" name="Proc. Natl. Acad. Sci. U.S.A.">
        <title>Three genomes in the algal genus Volvox reveal the fate of a haploid sex-determining region after a transition to homothallism.</title>
        <authorList>
            <person name="Yamamoto K."/>
            <person name="Hamaji T."/>
            <person name="Kawai-Toyooka H."/>
            <person name="Matsuzaki R."/>
            <person name="Takahashi F."/>
            <person name="Nishimura Y."/>
            <person name="Kawachi M."/>
            <person name="Noguchi H."/>
            <person name="Minakuchi Y."/>
            <person name="Umen J.G."/>
            <person name="Toyoda A."/>
            <person name="Nozaki H."/>
        </authorList>
    </citation>
    <scope>NUCLEOTIDE SEQUENCE</scope>
    <source>
        <strain evidence="2">NIES-3780</strain>
    </source>
</reference>
<dbReference type="Proteomes" id="UP000747399">
    <property type="component" value="Unassembled WGS sequence"/>
</dbReference>
<evidence type="ECO:0000313" key="3">
    <source>
        <dbReference type="Proteomes" id="UP000747399"/>
    </source>
</evidence>
<protein>
    <submittedName>
        <fullName evidence="2">Uncharacterized protein</fullName>
    </submittedName>
</protein>
<sequence>VVPARLEKPLLHRQHPQVLFHQEDSHLEGHATSQGDSNEQALDAMRRALVRRLEALPLRELLAVMARLELHTGNSPDLRAIKELRTQLQQQEHQDIDEGRERRGGEPSQEE</sequence>
<feature type="non-terminal residue" evidence="2">
    <location>
        <position position="1"/>
    </location>
</feature>
<name>A0A8J4F7A7_9CHLO</name>
<comment type="caution">
    <text evidence="2">The sequence shown here is derived from an EMBL/GenBank/DDBJ whole genome shotgun (WGS) entry which is preliminary data.</text>
</comment>